<feature type="transmembrane region" description="Helical" evidence="6">
    <location>
        <begin position="12"/>
        <end position="35"/>
    </location>
</feature>
<keyword evidence="5 6" id="KW-0472">Membrane</keyword>
<dbReference type="GO" id="GO:0005886">
    <property type="term" value="C:plasma membrane"/>
    <property type="evidence" value="ECO:0007669"/>
    <property type="project" value="UniProtKB-SubCell"/>
</dbReference>
<gene>
    <name evidence="8" type="ORF">DW924_12480</name>
    <name evidence="7" type="ORF">DXC93_12040</name>
</gene>
<feature type="transmembrane region" description="Helical" evidence="6">
    <location>
        <begin position="47"/>
        <end position="70"/>
    </location>
</feature>
<comment type="subcellular location">
    <subcellularLocation>
        <location evidence="1">Cell membrane</location>
        <topology evidence="1">Multi-pass membrane protein</topology>
    </subcellularLocation>
</comment>
<feature type="transmembrane region" description="Helical" evidence="6">
    <location>
        <begin position="327"/>
        <end position="348"/>
    </location>
</feature>
<evidence type="ECO:0000256" key="5">
    <source>
        <dbReference type="ARBA" id="ARBA00023136"/>
    </source>
</evidence>
<dbReference type="AlphaFoldDB" id="A0A3E4PKZ6"/>
<feature type="transmembrane region" description="Helical" evidence="6">
    <location>
        <begin position="379"/>
        <end position="400"/>
    </location>
</feature>
<dbReference type="Proteomes" id="UP000261324">
    <property type="component" value="Unassembled WGS sequence"/>
</dbReference>
<dbReference type="Pfam" id="PF01943">
    <property type="entry name" value="Polysacc_synt"/>
    <property type="match status" value="1"/>
</dbReference>
<dbReference type="Proteomes" id="UP000285642">
    <property type="component" value="Unassembled WGS sequence"/>
</dbReference>
<evidence type="ECO:0000313" key="10">
    <source>
        <dbReference type="Proteomes" id="UP000285642"/>
    </source>
</evidence>
<accession>A0A3E4PKZ6</accession>
<evidence type="ECO:0000256" key="3">
    <source>
        <dbReference type="ARBA" id="ARBA00022692"/>
    </source>
</evidence>
<feature type="transmembrane region" description="Helical" evidence="6">
    <location>
        <begin position="82"/>
        <end position="106"/>
    </location>
</feature>
<feature type="transmembrane region" description="Helical" evidence="6">
    <location>
        <begin position="434"/>
        <end position="457"/>
    </location>
</feature>
<evidence type="ECO:0000256" key="2">
    <source>
        <dbReference type="ARBA" id="ARBA00022475"/>
    </source>
</evidence>
<name>A0A3E4PKZ6_9FIRM</name>
<dbReference type="EMBL" id="QSFS01000015">
    <property type="protein sequence ID" value="RHA67247.1"/>
    <property type="molecule type" value="Genomic_DNA"/>
</dbReference>
<evidence type="ECO:0000313" key="7">
    <source>
        <dbReference type="EMBL" id="RGK80714.1"/>
    </source>
</evidence>
<dbReference type="InterPro" id="IPR050833">
    <property type="entry name" value="Poly_Biosynth_Transport"/>
</dbReference>
<dbReference type="RefSeq" id="WP_117660443.1">
    <property type="nucleotide sequence ID" value="NZ_QSFS01000015.1"/>
</dbReference>
<feature type="transmembrane region" description="Helical" evidence="6">
    <location>
        <begin position="167"/>
        <end position="188"/>
    </location>
</feature>
<dbReference type="EMBL" id="QSRA01000017">
    <property type="protein sequence ID" value="RGK80714.1"/>
    <property type="molecule type" value="Genomic_DNA"/>
</dbReference>
<evidence type="ECO:0000313" key="8">
    <source>
        <dbReference type="EMBL" id="RHA67247.1"/>
    </source>
</evidence>
<dbReference type="PANTHER" id="PTHR30250">
    <property type="entry name" value="PST FAMILY PREDICTED COLANIC ACID TRANSPORTER"/>
    <property type="match status" value="1"/>
</dbReference>
<evidence type="ECO:0000256" key="6">
    <source>
        <dbReference type="SAM" id="Phobius"/>
    </source>
</evidence>
<keyword evidence="2" id="KW-1003">Cell membrane</keyword>
<keyword evidence="3 6" id="KW-0812">Transmembrane</keyword>
<evidence type="ECO:0000256" key="4">
    <source>
        <dbReference type="ARBA" id="ARBA00022989"/>
    </source>
</evidence>
<feature type="transmembrane region" description="Helical" evidence="6">
    <location>
        <begin position="139"/>
        <end position="161"/>
    </location>
</feature>
<feature type="transmembrane region" description="Helical" evidence="6">
    <location>
        <begin position="412"/>
        <end position="428"/>
    </location>
</feature>
<organism evidence="7 9">
    <name type="scientific">Dorea formicigenerans</name>
    <dbReference type="NCBI Taxonomy" id="39486"/>
    <lineage>
        <taxon>Bacteria</taxon>
        <taxon>Bacillati</taxon>
        <taxon>Bacillota</taxon>
        <taxon>Clostridia</taxon>
        <taxon>Lachnospirales</taxon>
        <taxon>Lachnospiraceae</taxon>
        <taxon>Dorea</taxon>
    </lineage>
</organism>
<dbReference type="InterPro" id="IPR002797">
    <property type="entry name" value="Polysacc_synth"/>
</dbReference>
<protein>
    <submittedName>
        <fullName evidence="7">Uncharacterized protein</fullName>
    </submittedName>
</protein>
<feature type="transmembrane region" description="Helical" evidence="6">
    <location>
        <begin position="355"/>
        <end position="373"/>
    </location>
</feature>
<dbReference type="PANTHER" id="PTHR30250:SF11">
    <property type="entry name" value="O-ANTIGEN TRANSPORTER-RELATED"/>
    <property type="match status" value="1"/>
</dbReference>
<keyword evidence="4 6" id="KW-1133">Transmembrane helix</keyword>
<evidence type="ECO:0000256" key="1">
    <source>
        <dbReference type="ARBA" id="ARBA00004651"/>
    </source>
</evidence>
<comment type="caution">
    <text evidence="7">The sequence shown here is derived from an EMBL/GenBank/DDBJ whole genome shotgun (WGS) entry which is preliminary data.</text>
</comment>
<feature type="transmembrane region" description="Helical" evidence="6">
    <location>
        <begin position="294"/>
        <end position="315"/>
    </location>
</feature>
<sequence length="471" mass="53728">MSRESKLMKNTAILGIGAIFSKGLVFLMIPFFSRWLSVDDYGNFDLYSTYITLLIPFMTLSSGEAIFRFLIDADKNEEKKQIITNGLLIFGIGNAVTIAIAMTYFIQSSKNIAIPFCCFLFCEALNQFALTYLRGIKQLTLYTICNIMSMVGIAVFVTLFVKLLSLGLAGMLYGYATGYLISSIYALTATKFHSYIDLKTIESREVKELVKYSAPLIPNAISWWIVNASDRTIINMFLGSVANGIYAIAYKVPSLCTTLFSVFNISWQENVSSAINDEDRETYFTKIFTNMTKILISICVCILSIDFILFHYIFADKYFEGMNYVPILITSCIFTVISQFFGGIFIGLKEPKYNGGTSVMAAIVNIVTHLLLIKVCGLYAAALSTIISFAVLCIVRYVIIRKRFSFSFDKKILLYIFIYCYFIVMHYLDIMIFNWFNILIAGCIFLYVNKEFVIKFLNQYKKRRLKSNYKY</sequence>
<reference evidence="9 10" key="1">
    <citation type="submission" date="2018-08" db="EMBL/GenBank/DDBJ databases">
        <title>A genome reference for cultivated species of the human gut microbiota.</title>
        <authorList>
            <person name="Zou Y."/>
            <person name="Xue W."/>
            <person name="Luo G."/>
        </authorList>
    </citation>
    <scope>NUCLEOTIDE SEQUENCE [LARGE SCALE GENOMIC DNA]</scope>
    <source>
        <strain evidence="8 10">AM42-8</strain>
        <strain evidence="7 9">TF09-3</strain>
    </source>
</reference>
<proteinExistence type="predicted"/>
<feature type="transmembrane region" description="Helical" evidence="6">
    <location>
        <begin position="112"/>
        <end position="132"/>
    </location>
</feature>
<evidence type="ECO:0000313" key="9">
    <source>
        <dbReference type="Proteomes" id="UP000261324"/>
    </source>
</evidence>